<name>A0A1C3KG51_PLAOA</name>
<dbReference type="Pfam" id="PF05795">
    <property type="entry name" value="Plasmodium_Vir"/>
    <property type="match status" value="1"/>
</dbReference>
<dbReference type="VEuPathDB" id="PlasmoDB:POWCR01_000040200"/>
<dbReference type="VEuPathDB" id="PlasmoDB:PocGH01_13010100"/>
<dbReference type="Proteomes" id="UP000243200">
    <property type="component" value="Unassembled WGS sequence"/>
</dbReference>
<accession>A0A1C3KG51</accession>
<proteinExistence type="predicted"/>
<organism evidence="1 2">
    <name type="scientific">Plasmodium ovale</name>
    <name type="common">malaria parasite P. ovale</name>
    <dbReference type="NCBI Taxonomy" id="36330"/>
    <lineage>
        <taxon>Eukaryota</taxon>
        <taxon>Sar</taxon>
        <taxon>Alveolata</taxon>
        <taxon>Apicomplexa</taxon>
        <taxon>Aconoidasida</taxon>
        <taxon>Haemosporida</taxon>
        <taxon>Plasmodiidae</taxon>
        <taxon>Plasmodium</taxon>
        <taxon>Plasmodium (Plasmodium)</taxon>
    </lineage>
</organism>
<evidence type="ECO:0000313" key="1">
    <source>
        <dbReference type="EMBL" id="SBT72637.1"/>
    </source>
</evidence>
<dbReference type="AlphaFoldDB" id="A0A1C3KG51"/>
<evidence type="ECO:0008006" key="3">
    <source>
        <dbReference type="Google" id="ProtNLM"/>
    </source>
</evidence>
<dbReference type="EMBL" id="FLRJ01000096">
    <property type="protein sequence ID" value="SBT72637.1"/>
    <property type="molecule type" value="Genomic_DNA"/>
</dbReference>
<gene>
    <name evidence="1" type="primary">PowCR01_000040200</name>
    <name evidence="1" type="ORF">POWCR01_000040200</name>
</gene>
<sequence>MASTEPDIYSFFTSYKDYYGYEQEMLAKLPGATENTKCNNFSSDRLYFGTGNVKDICIRFLMLYNVIYDKRQMKQKKVSDDDFAYLNYWLNSISKSAKFSPYITVNEFQETVGDREMEFASILTLDKKLYDMKDEDYNNMVLLNVLQNERGKIFSNMSKRMEEMNISCIEYFQKYINTYGKCIAQCPDNDTSFCKVIEHFKGEYEKLFLDDDGLSKNCIDREHLKLPTYNDVLLADKKNTIVGSILGPSVATLFTTVFLYKFTPFGQWIHAKMGTGKGMLDNLYEENEQLSLDNLDNDNIRFGENPYLISYDSVVNT</sequence>
<dbReference type="OrthoDB" id="386202at2759"/>
<dbReference type="InterPro" id="IPR008780">
    <property type="entry name" value="Plasmodium_Vir"/>
</dbReference>
<evidence type="ECO:0000313" key="2">
    <source>
        <dbReference type="Proteomes" id="UP000243200"/>
    </source>
</evidence>
<protein>
    <recommendedName>
        <fullName evidence="3">PIR protein</fullName>
    </recommendedName>
</protein>
<reference evidence="1 2" key="1">
    <citation type="submission" date="2016-06" db="EMBL/GenBank/DDBJ databases">
        <authorList>
            <consortium name="Pathogen Informatics"/>
        </authorList>
    </citation>
    <scope>NUCLEOTIDE SEQUENCE [LARGE SCALE GENOMIC DNA]</scope>
</reference>